<dbReference type="SMART" id="SM00448">
    <property type="entry name" value="REC"/>
    <property type="match status" value="1"/>
</dbReference>
<feature type="domain" description="Response regulatory" evidence="10">
    <location>
        <begin position="5"/>
        <end position="119"/>
    </location>
</feature>
<dbReference type="PANTHER" id="PTHR48111:SF40">
    <property type="entry name" value="PHOSPHATE REGULON TRANSCRIPTIONAL REGULATORY PROTEIN PHOB"/>
    <property type="match status" value="1"/>
</dbReference>
<dbReference type="CDD" id="cd17574">
    <property type="entry name" value="REC_OmpR"/>
    <property type="match status" value="1"/>
</dbReference>
<gene>
    <name evidence="12" type="ORF">ASU35_03435</name>
</gene>
<feature type="domain" description="OmpR/PhoB-type" evidence="11">
    <location>
        <begin position="130"/>
        <end position="228"/>
    </location>
</feature>
<dbReference type="Pfam" id="PF00486">
    <property type="entry name" value="Trans_reg_C"/>
    <property type="match status" value="1"/>
</dbReference>
<dbReference type="OrthoDB" id="9790442at2"/>
<evidence type="ECO:0000256" key="5">
    <source>
        <dbReference type="ARBA" id="ARBA00023125"/>
    </source>
</evidence>
<dbReference type="InterPro" id="IPR039420">
    <property type="entry name" value="WalR-like"/>
</dbReference>
<dbReference type="Gene3D" id="3.40.50.2300">
    <property type="match status" value="1"/>
</dbReference>
<dbReference type="EMBL" id="LNAM01000186">
    <property type="protein sequence ID" value="KSV58097.1"/>
    <property type="molecule type" value="Genomic_DNA"/>
</dbReference>
<keyword evidence="3" id="KW-0902">Two-component regulatory system</keyword>
<evidence type="ECO:0000256" key="1">
    <source>
        <dbReference type="ARBA" id="ARBA00018672"/>
    </source>
</evidence>
<dbReference type="GO" id="GO:0000976">
    <property type="term" value="F:transcription cis-regulatory region binding"/>
    <property type="evidence" value="ECO:0007669"/>
    <property type="project" value="TreeGrafter"/>
</dbReference>
<dbReference type="SUPFAM" id="SSF52172">
    <property type="entry name" value="CheY-like"/>
    <property type="match status" value="1"/>
</dbReference>
<organism evidence="12 13">
    <name type="scientific">Acetivibrio ethanolgignens</name>
    <dbReference type="NCBI Taxonomy" id="290052"/>
    <lineage>
        <taxon>Bacteria</taxon>
        <taxon>Bacillati</taxon>
        <taxon>Bacillota</taxon>
        <taxon>Clostridia</taxon>
        <taxon>Eubacteriales</taxon>
        <taxon>Oscillospiraceae</taxon>
        <taxon>Acetivibrio</taxon>
    </lineage>
</organism>
<dbReference type="STRING" id="290052.ASU35_03435"/>
<evidence type="ECO:0000259" key="10">
    <source>
        <dbReference type="PROSITE" id="PS50110"/>
    </source>
</evidence>
<dbReference type="GO" id="GO:0000156">
    <property type="term" value="F:phosphorelay response regulator activity"/>
    <property type="evidence" value="ECO:0007669"/>
    <property type="project" value="TreeGrafter"/>
</dbReference>
<keyword evidence="13" id="KW-1185">Reference proteome</keyword>
<dbReference type="PROSITE" id="PS51755">
    <property type="entry name" value="OMPR_PHOB"/>
    <property type="match status" value="1"/>
</dbReference>
<evidence type="ECO:0000256" key="3">
    <source>
        <dbReference type="ARBA" id="ARBA00023012"/>
    </source>
</evidence>
<dbReference type="GO" id="GO:0005829">
    <property type="term" value="C:cytosol"/>
    <property type="evidence" value="ECO:0007669"/>
    <property type="project" value="TreeGrafter"/>
</dbReference>
<dbReference type="GO" id="GO:0006355">
    <property type="term" value="P:regulation of DNA-templated transcription"/>
    <property type="evidence" value="ECO:0007669"/>
    <property type="project" value="InterPro"/>
</dbReference>
<comment type="caution">
    <text evidence="12">The sequence shown here is derived from an EMBL/GenBank/DDBJ whole genome shotgun (WGS) entry which is preliminary data.</text>
</comment>
<dbReference type="SMART" id="SM00862">
    <property type="entry name" value="Trans_reg_C"/>
    <property type="match status" value="1"/>
</dbReference>
<name>A0A0V8QC03_9FIRM</name>
<dbReference type="Pfam" id="PF00072">
    <property type="entry name" value="Response_reg"/>
    <property type="match status" value="1"/>
</dbReference>
<dbReference type="Proteomes" id="UP000054874">
    <property type="component" value="Unassembled WGS sequence"/>
</dbReference>
<feature type="modified residue" description="4-aspartylphosphate" evidence="8">
    <location>
        <position position="54"/>
    </location>
</feature>
<keyword evidence="4" id="KW-0805">Transcription regulation</keyword>
<evidence type="ECO:0000256" key="9">
    <source>
        <dbReference type="PROSITE-ProRule" id="PRU01091"/>
    </source>
</evidence>
<dbReference type="Gene3D" id="6.10.250.690">
    <property type="match status" value="1"/>
</dbReference>
<dbReference type="PROSITE" id="PS50110">
    <property type="entry name" value="RESPONSE_REGULATORY"/>
    <property type="match status" value="1"/>
</dbReference>
<dbReference type="PANTHER" id="PTHR48111">
    <property type="entry name" value="REGULATOR OF RPOS"/>
    <property type="match status" value="1"/>
</dbReference>
<protein>
    <recommendedName>
        <fullName evidence="1">Stage 0 sporulation protein A homolog</fullName>
    </recommendedName>
</protein>
<feature type="DNA-binding region" description="OmpR/PhoB-type" evidence="9">
    <location>
        <begin position="130"/>
        <end position="228"/>
    </location>
</feature>
<sequence>MSVTKILIVDDDITIRKLLSKVMVCNGYQPVTAASGEEALNLLKTEHFHLILLDINMNGIDGFQTIQTIRQRGLTTPIIIISGRNEDYDTLYGLDIGADDYITKPFNPVILGAKAKALIRRNNASSAASKTIIQRGPFELDTAALKLYKDGEEIILSAKEFLVLKLFMENPGRVLTREVIYEAVWNDIIVDENTVMVYINHLRTKLEEDPKKPVYIKTVWGMGYTFSV</sequence>
<comment type="function">
    <text evidence="7">May play the central regulatory role in sporulation. It may be an element of the effector pathway responsible for the activation of sporulation genes in response to nutritional stress. Spo0A may act in concert with spo0H (a sigma factor) to control the expression of some genes that are critical to the sporulation process.</text>
</comment>
<proteinExistence type="predicted"/>
<evidence type="ECO:0000256" key="2">
    <source>
        <dbReference type="ARBA" id="ARBA00022553"/>
    </source>
</evidence>
<accession>A0A0V8QC03</accession>
<dbReference type="Gene3D" id="1.10.10.10">
    <property type="entry name" value="Winged helix-like DNA-binding domain superfamily/Winged helix DNA-binding domain"/>
    <property type="match status" value="1"/>
</dbReference>
<dbReference type="RefSeq" id="WP_058353690.1">
    <property type="nucleotide sequence ID" value="NZ_CABMMD010000186.1"/>
</dbReference>
<dbReference type="FunFam" id="1.10.10.10:FF:000018">
    <property type="entry name" value="DNA-binding response regulator ResD"/>
    <property type="match status" value="1"/>
</dbReference>
<keyword evidence="2 8" id="KW-0597">Phosphoprotein</keyword>
<dbReference type="CDD" id="cd00383">
    <property type="entry name" value="trans_reg_C"/>
    <property type="match status" value="1"/>
</dbReference>
<dbReference type="InterPro" id="IPR036388">
    <property type="entry name" value="WH-like_DNA-bd_sf"/>
</dbReference>
<dbReference type="InterPro" id="IPR001789">
    <property type="entry name" value="Sig_transdc_resp-reg_receiver"/>
</dbReference>
<evidence type="ECO:0000256" key="7">
    <source>
        <dbReference type="ARBA" id="ARBA00024867"/>
    </source>
</evidence>
<keyword evidence="6" id="KW-0804">Transcription</keyword>
<evidence type="ECO:0000256" key="8">
    <source>
        <dbReference type="PROSITE-ProRule" id="PRU00169"/>
    </source>
</evidence>
<evidence type="ECO:0000256" key="4">
    <source>
        <dbReference type="ARBA" id="ARBA00023015"/>
    </source>
</evidence>
<dbReference type="GO" id="GO:0032993">
    <property type="term" value="C:protein-DNA complex"/>
    <property type="evidence" value="ECO:0007669"/>
    <property type="project" value="TreeGrafter"/>
</dbReference>
<evidence type="ECO:0000313" key="13">
    <source>
        <dbReference type="Proteomes" id="UP000054874"/>
    </source>
</evidence>
<evidence type="ECO:0000256" key="6">
    <source>
        <dbReference type="ARBA" id="ARBA00023163"/>
    </source>
</evidence>
<evidence type="ECO:0000313" key="12">
    <source>
        <dbReference type="EMBL" id="KSV58097.1"/>
    </source>
</evidence>
<reference evidence="12 13" key="1">
    <citation type="submission" date="2015-11" db="EMBL/GenBank/DDBJ databases">
        <title>Butyribacter intestini gen. nov., sp. nov., a butyric acid-producing bacterium of the family Lachnospiraceae isolated from the human faeces.</title>
        <authorList>
            <person name="Zou Y."/>
            <person name="Xue W."/>
            <person name="Luo G."/>
            <person name="Lv M."/>
        </authorList>
    </citation>
    <scope>NUCLEOTIDE SEQUENCE [LARGE SCALE GENOMIC DNA]</scope>
    <source>
        <strain evidence="12 13">ACET-33324</strain>
    </source>
</reference>
<dbReference type="InterPro" id="IPR001867">
    <property type="entry name" value="OmpR/PhoB-type_DNA-bd"/>
</dbReference>
<dbReference type="AlphaFoldDB" id="A0A0V8QC03"/>
<evidence type="ECO:0000259" key="11">
    <source>
        <dbReference type="PROSITE" id="PS51755"/>
    </source>
</evidence>
<keyword evidence="5 9" id="KW-0238">DNA-binding</keyword>
<dbReference type="InterPro" id="IPR011006">
    <property type="entry name" value="CheY-like_superfamily"/>
</dbReference>